<sequence>MQHLSQLSLTVSSQKTPVSPVAKKRLNLLRKLETQIEAAEAELRDEEFLEDIRKWVRGEDGERKQITEQRAVRKWWWQHHTGAWMLTLRDGAKELSLLEDKNSIEVGEITNLVEVLQTVRSAVLAGELDDALEQMVKTKSKKPAGKPKG</sequence>
<dbReference type="Proteomes" id="UP000193623">
    <property type="component" value="Unassembled WGS sequence"/>
</dbReference>
<dbReference type="InterPro" id="IPR046581">
    <property type="entry name" value="DUF6641"/>
</dbReference>
<name>A0A1Y5SKK9_9RHOB</name>
<gene>
    <name evidence="2" type="ORF">PSJ8397_02104</name>
</gene>
<dbReference type="EMBL" id="FWFT01000003">
    <property type="protein sequence ID" value="SLN41728.1"/>
    <property type="molecule type" value="Genomic_DNA"/>
</dbReference>
<keyword evidence="1" id="KW-0175">Coiled coil</keyword>
<dbReference type="Pfam" id="PF20346">
    <property type="entry name" value="DUF6641"/>
    <property type="match status" value="1"/>
</dbReference>
<proteinExistence type="predicted"/>
<organism evidence="2 3">
    <name type="scientific">Pseudooctadecabacter jejudonensis</name>
    <dbReference type="NCBI Taxonomy" id="1391910"/>
    <lineage>
        <taxon>Bacteria</taxon>
        <taxon>Pseudomonadati</taxon>
        <taxon>Pseudomonadota</taxon>
        <taxon>Alphaproteobacteria</taxon>
        <taxon>Rhodobacterales</taxon>
        <taxon>Paracoccaceae</taxon>
        <taxon>Pseudooctadecabacter</taxon>
    </lineage>
</organism>
<keyword evidence="3" id="KW-1185">Reference proteome</keyword>
<protein>
    <submittedName>
        <fullName evidence="2">Uncharacterized protein</fullName>
    </submittedName>
</protein>
<evidence type="ECO:0000313" key="2">
    <source>
        <dbReference type="EMBL" id="SLN41728.1"/>
    </source>
</evidence>
<reference evidence="2 3" key="1">
    <citation type="submission" date="2017-03" db="EMBL/GenBank/DDBJ databases">
        <authorList>
            <person name="Afonso C.L."/>
            <person name="Miller P.J."/>
            <person name="Scott M.A."/>
            <person name="Spackman E."/>
            <person name="Goraichik I."/>
            <person name="Dimitrov K.M."/>
            <person name="Suarez D.L."/>
            <person name="Swayne D.E."/>
        </authorList>
    </citation>
    <scope>NUCLEOTIDE SEQUENCE [LARGE SCALE GENOMIC DNA]</scope>
    <source>
        <strain evidence="2 3">CECT 8397</strain>
    </source>
</reference>
<evidence type="ECO:0000313" key="3">
    <source>
        <dbReference type="Proteomes" id="UP000193623"/>
    </source>
</evidence>
<feature type="coiled-coil region" evidence="1">
    <location>
        <begin position="22"/>
        <end position="49"/>
    </location>
</feature>
<accession>A0A1Y5SKK9</accession>
<evidence type="ECO:0000256" key="1">
    <source>
        <dbReference type="SAM" id="Coils"/>
    </source>
</evidence>
<dbReference type="AlphaFoldDB" id="A0A1Y5SKK9"/>